<dbReference type="NCBIfam" id="TIGR03794">
    <property type="entry name" value="NHLM_micro_HlyD"/>
    <property type="match status" value="1"/>
</dbReference>
<feature type="domain" description="Multidrug resistance protein MdtA-like barrel-sandwich hybrid" evidence="7">
    <location>
        <begin position="76"/>
        <end position="304"/>
    </location>
</feature>
<proteinExistence type="inferred from homology"/>
<gene>
    <name evidence="8" type="ORF">SYNTR_1263</name>
</gene>
<dbReference type="KEGG" id="salq:SYNTR_1263"/>
<organism evidence="8 9">
    <name type="scientific">Candidatus Syntrophocurvum alkaliphilum</name>
    <dbReference type="NCBI Taxonomy" id="2293317"/>
    <lineage>
        <taxon>Bacteria</taxon>
        <taxon>Bacillati</taxon>
        <taxon>Bacillota</taxon>
        <taxon>Clostridia</taxon>
        <taxon>Eubacteriales</taxon>
        <taxon>Syntrophomonadaceae</taxon>
        <taxon>Candidatus Syntrophocurvum</taxon>
    </lineage>
</organism>
<keyword evidence="4 6" id="KW-1133">Transmembrane helix</keyword>
<dbReference type="EMBL" id="CP046457">
    <property type="protein sequence ID" value="QGT99856.1"/>
    <property type="molecule type" value="Genomic_DNA"/>
</dbReference>
<accession>A0A6I6DFC2</accession>
<keyword evidence="5 6" id="KW-0472">Membrane</keyword>
<dbReference type="RefSeq" id="WP_156203706.1">
    <property type="nucleotide sequence ID" value="NZ_CP046457.1"/>
</dbReference>
<dbReference type="InterPro" id="IPR050739">
    <property type="entry name" value="MFP"/>
</dbReference>
<keyword evidence="3 6" id="KW-0812">Transmembrane</keyword>
<dbReference type="GO" id="GO:0016020">
    <property type="term" value="C:membrane"/>
    <property type="evidence" value="ECO:0007669"/>
    <property type="project" value="UniProtKB-SubCell"/>
</dbReference>
<dbReference type="InterPro" id="IPR022275">
    <property type="entry name" value="NHPM_bacteriocin_SS_HylD"/>
</dbReference>
<feature type="transmembrane region" description="Helical" evidence="6">
    <location>
        <begin position="30"/>
        <end position="51"/>
    </location>
</feature>
<evidence type="ECO:0000256" key="5">
    <source>
        <dbReference type="ARBA" id="ARBA00023136"/>
    </source>
</evidence>
<reference evidence="9" key="1">
    <citation type="journal article" date="2019" name="Microbiology">
        <title>Complete Genome Sequence of an Uncultured Bacterium of the Candidate Phylum Bipolaricaulota.</title>
        <authorList>
            <person name="Kadnikov V.V."/>
            <person name="Mardanov A.V."/>
            <person name="Beletsky A.V."/>
            <person name="Frank Y.A."/>
            <person name="Karnachuk O.V."/>
            <person name="Ravin N.V."/>
        </authorList>
    </citation>
    <scope>NUCLEOTIDE SEQUENCE [LARGE SCALE GENOMIC DNA]</scope>
</reference>
<evidence type="ECO:0000313" key="9">
    <source>
        <dbReference type="Proteomes" id="UP000426444"/>
    </source>
</evidence>
<dbReference type="AlphaFoldDB" id="A0A6I6DFC2"/>
<comment type="subcellular location">
    <subcellularLocation>
        <location evidence="1">Membrane</location>
        <topology evidence="1">Single-pass membrane protein</topology>
    </subcellularLocation>
</comment>
<dbReference type="PANTHER" id="PTHR30386:SF26">
    <property type="entry name" value="TRANSPORT PROTEIN COMB"/>
    <property type="match status" value="1"/>
</dbReference>
<dbReference type="SUPFAM" id="SSF51230">
    <property type="entry name" value="Single hybrid motif"/>
    <property type="match status" value="1"/>
</dbReference>
<evidence type="ECO:0000256" key="4">
    <source>
        <dbReference type="ARBA" id="ARBA00022989"/>
    </source>
</evidence>
<name>A0A6I6DFC2_9FIRM</name>
<evidence type="ECO:0000256" key="1">
    <source>
        <dbReference type="ARBA" id="ARBA00004167"/>
    </source>
</evidence>
<dbReference type="Proteomes" id="UP000426444">
    <property type="component" value="Chromosome"/>
</dbReference>
<dbReference type="Gene3D" id="2.40.50.100">
    <property type="match status" value="2"/>
</dbReference>
<dbReference type="Pfam" id="PF25917">
    <property type="entry name" value="BSH_RND"/>
    <property type="match status" value="1"/>
</dbReference>
<dbReference type="InterPro" id="IPR011053">
    <property type="entry name" value="Single_hybrid_motif"/>
</dbReference>
<dbReference type="InterPro" id="IPR058625">
    <property type="entry name" value="MdtA-like_BSH"/>
</dbReference>
<evidence type="ECO:0000256" key="3">
    <source>
        <dbReference type="ARBA" id="ARBA00022692"/>
    </source>
</evidence>
<dbReference type="OrthoDB" id="8439633at2"/>
<evidence type="ECO:0000256" key="6">
    <source>
        <dbReference type="SAM" id="Phobius"/>
    </source>
</evidence>
<protein>
    <submittedName>
        <fullName evidence="8">Membrane-fusion protein</fullName>
    </submittedName>
</protein>
<dbReference type="PANTHER" id="PTHR30386">
    <property type="entry name" value="MEMBRANE FUSION SUBUNIT OF EMRAB-TOLC MULTIDRUG EFFLUX PUMP"/>
    <property type="match status" value="1"/>
</dbReference>
<comment type="similarity">
    <text evidence="2">Belongs to the membrane fusion protein (MFP) (TC 8.A.1) family.</text>
</comment>
<evidence type="ECO:0000256" key="2">
    <source>
        <dbReference type="ARBA" id="ARBA00009477"/>
    </source>
</evidence>
<evidence type="ECO:0000313" key="8">
    <source>
        <dbReference type="EMBL" id="QGT99856.1"/>
    </source>
</evidence>
<sequence length="449" mass="50057">MSGQIFRKVALDRLSSPEELDQRLTVINPIGWIALSAIGLLLFAGIIWGFFGSIPEKAEGYGIIISSGGVHSVVHHANGQIIDVTVNDGDYVKAGQTIARIEQPDVINQINQLKEDLDAIKSIDLENDKIDQTDLNLNIYGNISQNLREYQASKGALETQRTQYYTQKAESEYHLELARLQYENSLEKFNNYKILYENGAISHADFKDVERQLTAHELEYNTKKQNINDLPLSQLIQAESDIMAQKKWLENYIYLSTEDLKQNINKLQRELLNNSRIIANTSGRVLEMQFSKGDMVQAGGTVCTIAVGEEELQQDTLEAIIYVPVDKGKRVKPGMEAMISPTTVEKEEHGFMVGNVVSVSEYPASFQGMMLTLGSDNLVNQLMEAGAPIEVKVELVLDSTTPSGYRWSTAEGPPIEVDGGTICLGEVVVQERTPISMVIPFIKRVLPIY</sequence>
<keyword evidence="9" id="KW-1185">Reference proteome</keyword>
<evidence type="ECO:0000259" key="7">
    <source>
        <dbReference type="Pfam" id="PF25917"/>
    </source>
</evidence>